<dbReference type="FunFam" id="3.30.1130.10:FF:000001">
    <property type="entry name" value="GTP cyclohydrolase 1"/>
    <property type="match status" value="1"/>
</dbReference>
<dbReference type="Proteomes" id="UP000215127">
    <property type="component" value="Chromosome 11"/>
</dbReference>
<feature type="region of interest" description="Disordered" evidence="9">
    <location>
        <begin position="45"/>
        <end position="78"/>
    </location>
</feature>
<dbReference type="EMBL" id="LT853702">
    <property type="protein sequence ID" value="SMQ55380.1"/>
    <property type="molecule type" value="Genomic_DNA"/>
</dbReference>
<dbReference type="GO" id="GO:0046656">
    <property type="term" value="P:folic acid biosynthetic process"/>
    <property type="evidence" value="ECO:0007669"/>
    <property type="project" value="UniProtKB-KW"/>
</dbReference>
<evidence type="ECO:0000256" key="1">
    <source>
        <dbReference type="ARBA" id="ARBA00001052"/>
    </source>
</evidence>
<dbReference type="GO" id="GO:0006729">
    <property type="term" value="P:tetrahydrobiopterin biosynthetic process"/>
    <property type="evidence" value="ECO:0007669"/>
    <property type="project" value="TreeGrafter"/>
</dbReference>
<organism evidence="11 12">
    <name type="scientific">Zymoseptoria tritici (strain ST99CH_3D7)</name>
    <dbReference type="NCBI Taxonomy" id="1276538"/>
    <lineage>
        <taxon>Eukaryota</taxon>
        <taxon>Fungi</taxon>
        <taxon>Dikarya</taxon>
        <taxon>Ascomycota</taxon>
        <taxon>Pezizomycotina</taxon>
        <taxon>Dothideomycetes</taxon>
        <taxon>Dothideomycetidae</taxon>
        <taxon>Mycosphaerellales</taxon>
        <taxon>Mycosphaerellaceae</taxon>
        <taxon>Zymoseptoria</taxon>
    </lineage>
</organism>
<gene>
    <name evidence="11" type="ORF">ZT3D7_G10535</name>
</gene>
<dbReference type="HAMAP" id="MF_00223">
    <property type="entry name" value="FolE"/>
    <property type="match status" value="1"/>
</dbReference>
<dbReference type="AlphaFoldDB" id="A0A1X7S784"/>
<keyword evidence="6" id="KW-0378">Hydrolase</keyword>
<dbReference type="GO" id="GO:0046654">
    <property type="term" value="P:tetrahydrofolate biosynthetic process"/>
    <property type="evidence" value="ECO:0007669"/>
    <property type="project" value="InterPro"/>
</dbReference>
<dbReference type="SUPFAM" id="SSF55620">
    <property type="entry name" value="Tetrahydrobiopterin biosynthesis enzymes-like"/>
    <property type="match status" value="1"/>
</dbReference>
<dbReference type="InterPro" id="IPR020602">
    <property type="entry name" value="GTP_CycHdrlase_I_dom"/>
</dbReference>
<dbReference type="PANTHER" id="PTHR11109:SF7">
    <property type="entry name" value="GTP CYCLOHYDROLASE 1"/>
    <property type="match status" value="1"/>
</dbReference>
<dbReference type="STRING" id="1276538.A0A1X7S784"/>
<reference evidence="11 12" key="1">
    <citation type="submission" date="2016-06" db="EMBL/GenBank/DDBJ databases">
        <authorList>
            <person name="Kjaerup R.B."/>
            <person name="Dalgaard T.S."/>
            <person name="Juul-Madsen H.R."/>
        </authorList>
    </citation>
    <scope>NUCLEOTIDE SEQUENCE [LARGE SCALE GENOMIC DNA]</scope>
</reference>
<dbReference type="GO" id="GO:0005737">
    <property type="term" value="C:cytoplasm"/>
    <property type="evidence" value="ECO:0007669"/>
    <property type="project" value="TreeGrafter"/>
</dbReference>
<protein>
    <recommendedName>
        <fullName evidence="5">GTP cyclohydrolase 1</fullName>
        <ecNumber evidence="4">3.5.4.16</ecNumber>
    </recommendedName>
    <alternativeName>
        <fullName evidence="8">GTP cyclohydrolase I</fullName>
    </alternativeName>
</protein>
<feature type="domain" description="GTP cyclohydrolase I" evidence="10">
    <location>
        <begin position="87"/>
        <end position="261"/>
    </location>
</feature>
<feature type="compositionally biased region" description="Acidic residues" evidence="9">
    <location>
        <begin position="63"/>
        <end position="74"/>
    </location>
</feature>
<evidence type="ECO:0000313" key="12">
    <source>
        <dbReference type="Proteomes" id="UP000215127"/>
    </source>
</evidence>
<evidence type="ECO:0000256" key="3">
    <source>
        <dbReference type="ARBA" id="ARBA00008085"/>
    </source>
</evidence>
<dbReference type="PROSITE" id="PS00860">
    <property type="entry name" value="GTP_CYCLOHYDROL_1_2"/>
    <property type="match status" value="1"/>
</dbReference>
<evidence type="ECO:0000256" key="2">
    <source>
        <dbReference type="ARBA" id="ARBA00005080"/>
    </source>
</evidence>
<evidence type="ECO:0000256" key="5">
    <source>
        <dbReference type="ARBA" id="ARBA00017272"/>
    </source>
</evidence>
<evidence type="ECO:0000256" key="7">
    <source>
        <dbReference type="ARBA" id="ARBA00022909"/>
    </source>
</evidence>
<dbReference type="NCBIfam" id="NF006825">
    <property type="entry name" value="PRK09347.1-2"/>
    <property type="match status" value="1"/>
</dbReference>
<dbReference type="InterPro" id="IPR018234">
    <property type="entry name" value="GTP_CycHdrlase_I_CS"/>
</dbReference>
<dbReference type="Pfam" id="PF01227">
    <property type="entry name" value="GTP_cyclohydroI"/>
    <property type="match status" value="1"/>
</dbReference>
<dbReference type="NCBIfam" id="NF006826">
    <property type="entry name" value="PRK09347.1-3"/>
    <property type="match status" value="1"/>
</dbReference>
<comment type="pathway">
    <text evidence="2">Cofactor biosynthesis; 7,8-dihydroneopterin triphosphate biosynthesis; 7,8-dihydroneopterin triphosphate from GTP: step 1/1.</text>
</comment>
<dbReference type="GO" id="GO:0005525">
    <property type="term" value="F:GTP binding"/>
    <property type="evidence" value="ECO:0007669"/>
    <property type="project" value="TreeGrafter"/>
</dbReference>
<dbReference type="GO" id="GO:0008270">
    <property type="term" value="F:zinc ion binding"/>
    <property type="evidence" value="ECO:0007669"/>
    <property type="project" value="TreeGrafter"/>
</dbReference>
<evidence type="ECO:0000256" key="9">
    <source>
        <dbReference type="SAM" id="MobiDB-lite"/>
    </source>
</evidence>
<dbReference type="InterPro" id="IPR043134">
    <property type="entry name" value="GTP-CH-I_N"/>
</dbReference>
<comment type="similarity">
    <text evidence="3">Belongs to the GTP cyclohydrolase I family.</text>
</comment>
<dbReference type="EC" id="3.5.4.16" evidence="4"/>
<dbReference type="UniPathway" id="UPA00848">
    <property type="reaction ID" value="UER00151"/>
</dbReference>
<comment type="catalytic activity">
    <reaction evidence="1">
        <text>GTP + H2O = 7,8-dihydroneopterin 3'-triphosphate + formate + H(+)</text>
        <dbReference type="Rhea" id="RHEA:17473"/>
        <dbReference type="ChEBI" id="CHEBI:15377"/>
        <dbReference type="ChEBI" id="CHEBI:15378"/>
        <dbReference type="ChEBI" id="CHEBI:15740"/>
        <dbReference type="ChEBI" id="CHEBI:37565"/>
        <dbReference type="ChEBI" id="CHEBI:58462"/>
        <dbReference type="EC" id="3.5.4.16"/>
    </reaction>
</comment>
<keyword evidence="7" id="KW-0289">Folate biosynthesis</keyword>
<name>A0A1X7S784_ZYMT9</name>
<dbReference type="InterPro" id="IPR001474">
    <property type="entry name" value="GTP_CycHdrlase_I"/>
</dbReference>
<accession>A0A1X7S784</accession>
<evidence type="ECO:0000256" key="8">
    <source>
        <dbReference type="ARBA" id="ARBA00030854"/>
    </source>
</evidence>
<dbReference type="PROSITE" id="PS00859">
    <property type="entry name" value="GTP_CYCLOHYDROL_1_1"/>
    <property type="match status" value="1"/>
</dbReference>
<dbReference type="Gene3D" id="3.30.1130.10">
    <property type="match status" value="1"/>
</dbReference>
<dbReference type="NCBIfam" id="TIGR00063">
    <property type="entry name" value="folE"/>
    <property type="match status" value="1"/>
</dbReference>
<dbReference type="PANTHER" id="PTHR11109">
    <property type="entry name" value="GTP CYCLOHYDROLASE I"/>
    <property type="match status" value="1"/>
</dbReference>
<evidence type="ECO:0000256" key="4">
    <source>
        <dbReference type="ARBA" id="ARBA00012715"/>
    </source>
</evidence>
<proteinExistence type="inferred from homology"/>
<evidence type="ECO:0000256" key="6">
    <source>
        <dbReference type="ARBA" id="ARBA00022801"/>
    </source>
</evidence>
<dbReference type="InterPro" id="IPR043133">
    <property type="entry name" value="GTP-CH-I_C/QueF"/>
</dbReference>
<dbReference type="GO" id="GO:0003934">
    <property type="term" value="F:GTP cyclohydrolase I activity"/>
    <property type="evidence" value="ECO:0007669"/>
    <property type="project" value="UniProtKB-EC"/>
</dbReference>
<keyword evidence="12" id="KW-1185">Reference proteome</keyword>
<sequence length="267" mass="29984">MNGVTQAIAKRTLIFDTRSTDKYLADRSLLLQLFNQRKRSVATSDMASFDSMPGADRFHETETSVDQDTTETEAPETANENFRKLCNAIKTMLECIGEDPNRKDLLETPRRYAQALIDLTSGYKLDTHAIVGEALFRGAYTGMVVVKDIEVHSLCEHHLLPFLGKIHIAYIPNSTVIGLSKVPRIVQMYSHRLQIQERLTSQVAYAVQDVVKAKGVAVVMEASHLCMKMRGVEQTDATTVTSCFMGCFDEKPELRSEFLRYVGVRKG</sequence>
<dbReference type="Gene3D" id="1.10.286.10">
    <property type="match status" value="1"/>
</dbReference>
<evidence type="ECO:0000259" key="10">
    <source>
        <dbReference type="Pfam" id="PF01227"/>
    </source>
</evidence>
<evidence type="ECO:0000313" key="11">
    <source>
        <dbReference type="EMBL" id="SMQ55380.1"/>
    </source>
</evidence>